<organism evidence="5 6">
    <name type="scientific">Deinococcus radiopugnans ATCC 19172</name>
    <dbReference type="NCBI Taxonomy" id="585398"/>
    <lineage>
        <taxon>Bacteria</taxon>
        <taxon>Thermotogati</taxon>
        <taxon>Deinococcota</taxon>
        <taxon>Deinococci</taxon>
        <taxon>Deinococcales</taxon>
        <taxon>Deinococcaceae</taxon>
        <taxon>Deinococcus</taxon>
    </lineage>
</organism>
<dbReference type="InterPro" id="IPR002173">
    <property type="entry name" value="Carboh/pur_kinase_PfkB_CS"/>
</dbReference>
<dbReference type="OrthoDB" id="9806249at2"/>
<sequence length="377" mass="39090">MTLTETETALLNLIRDAPLASPAELARRLGTSRAAVNVHVSALVRKGALLGRGYVLPAEGQSQRLVVVGGMNMDVKAQTTAQAIAGTSNPGVTLQAPGGVARNVAENLARLGIAVSLISVVGRDDLGDRLLRDTAAAGVDVRHVLRAEGLATGTYTAVLGKDRELLVAVASMDVTEALTPAALQERRNVLRGAAWVVADGNLSRPALAHLLALSAELGVRVVFEPVSSPKAARLREVMAVDNKRLAPFAVTPNVLELGALLDREFPDEPQALLRGASELHALGVSLVWIRRGTLGSLLSTSEGVHELPALPASVRDVTGAGDAMLAAFLAALAAGHAPLDAARQGHAAAAITVESEHTVSPLLSPSTIQDRLQNATP</sequence>
<dbReference type="GO" id="GO:0004730">
    <property type="term" value="F:pseudouridylate synthase activity"/>
    <property type="evidence" value="ECO:0007669"/>
    <property type="project" value="TreeGrafter"/>
</dbReference>
<dbReference type="SUPFAM" id="SSF46785">
    <property type="entry name" value="Winged helix' DNA-binding domain"/>
    <property type="match status" value="1"/>
</dbReference>
<dbReference type="Gene3D" id="1.10.10.10">
    <property type="entry name" value="Winged helix-like DNA-binding domain superfamily/Winged helix DNA-binding domain"/>
    <property type="match status" value="1"/>
</dbReference>
<evidence type="ECO:0000256" key="2">
    <source>
        <dbReference type="ARBA" id="ARBA00022777"/>
    </source>
</evidence>
<keyword evidence="1 4" id="KW-0808">Transferase</keyword>
<reference evidence="5 6" key="1">
    <citation type="submission" date="2019-06" db="EMBL/GenBank/DDBJ databases">
        <title>Genome sequence of Deinococcus radiopugnans ATCC 19172.</title>
        <authorList>
            <person name="Maclea K.S."/>
            <person name="Maynard C.R."/>
        </authorList>
    </citation>
    <scope>NUCLEOTIDE SEQUENCE [LARGE SCALE GENOMIC DNA]</scope>
    <source>
        <strain evidence="5 6">ATCC 19172</strain>
    </source>
</reference>
<reference evidence="4 7" key="2">
    <citation type="submission" date="2020-08" db="EMBL/GenBank/DDBJ databases">
        <title>Genomic Encyclopedia of Type Strains, Phase IV (KMG-IV): sequencing the most valuable type-strain genomes for metagenomic binning, comparative biology and taxonomic classification.</title>
        <authorList>
            <person name="Goeker M."/>
        </authorList>
    </citation>
    <scope>NUCLEOTIDE SEQUENCE [LARGE SCALE GENOMIC DNA]</scope>
    <source>
        <strain evidence="4 7">DSM 12027</strain>
    </source>
</reference>
<dbReference type="InterPro" id="IPR036388">
    <property type="entry name" value="WH-like_DNA-bd_sf"/>
</dbReference>
<accession>A0A5C4XXI3</accession>
<dbReference type="InterPro" id="IPR036390">
    <property type="entry name" value="WH_DNA-bd_sf"/>
</dbReference>
<dbReference type="Pfam" id="PF13412">
    <property type="entry name" value="HTH_24"/>
    <property type="match status" value="1"/>
</dbReference>
<gene>
    <name evidence="5" type="ORF">FHR04_18415</name>
    <name evidence="4" type="ORF">HNQ04_003792</name>
</gene>
<evidence type="ECO:0000313" key="5">
    <source>
        <dbReference type="EMBL" id="TNM67401.1"/>
    </source>
</evidence>
<proteinExistence type="predicted"/>
<dbReference type="AlphaFoldDB" id="A0A5C4XXI3"/>
<feature type="domain" description="Carbohydrate kinase PfkB" evidence="3">
    <location>
        <begin position="63"/>
        <end position="361"/>
    </location>
</feature>
<protein>
    <submittedName>
        <fullName evidence="4">Pseudouridine kinase</fullName>
        <ecNumber evidence="4">2.7.1.83</ecNumber>
    </submittedName>
    <submittedName>
        <fullName evidence="5">Winged helix-turn-helix transcriptional regulator</fullName>
    </submittedName>
</protein>
<keyword evidence="7" id="KW-1185">Reference proteome</keyword>
<dbReference type="Proteomes" id="UP000313988">
    <property type="component" value="Unassembled WGS sequence"/>
</dbReference>
<name>A0A5C4XXI3_9DEIO</name>
<dbReference type="PANTHER" id="PTHR42909:SF4">
    <property type="entry name" value="CARBOHYDRATE KINASE, PFKB FAMILY"/>
    <property type="match status" value="1"/>
</dbReference>
<dbReference type="CDD" id="cd01941">
    <property type="entry name" value="YeiC_kinase_like"/>
    <property type="match status" value="1"/>
</dbReference>
<dbReference type="EMBL" id="VDMO01000030">
    <property type="protein sequence ID" value="TNM67401.1"/>
    <property type="molecule type" value="Genomic_DNA"/>
</dbReference>
<comment type="caution">
    <text evidence="5">The sequence shown here is derived from an EMBL/GenBank/DDBJ whole genome shotgun (WGS) entry which is preliminary data.</text>
</comment>
<evidence type="ECO:0000259" key="3">
    <source>
        <dbReference type="Pfam" id="PF00294"/>
    </source>
</evidence>
<dbReference type="InterPro" id="IPR029056">
    <property type="entry name" value="Ribokinase-like"/>
</dbReference>
<dbReference type="PROSITE" id="PS00584">
    <property type="entry name" value="PFKB_KINASES_2"/>
    <property type="match status" value="1"/>
</dbReference>
<dbReference type="Proteomes" id="UP000629870">
    <property type="component" value="Unassembled WGS sequence"/>
</dbReference>
<dbReference type="EC" id="2.7.1.83" evidence="4"/>
<evidence type="ECO:0000256" key="1">
    <source>
        <dbReference type="ARBA" id="ARBA00022679"/>
    </source>
</evidence>
<dbReference type="PANTHER" id="PTHR42909">
    <property type="entry name" value="ZGC:136858"/>
    <property type="match status" value="1"/>
</dbReference>
<dbReference type="GO" id="GO:0005737">
    <property type="term" value="C:cytoplasm"/>
    <property type="evidence" value="ECO:0007669"/>
    <property type="project" value="TreeGrafter"/>
</dbReference>
<evidence type="ECO:0000313" key="7">
    <source>
        <dbReference type="Proteomes" id="UP000629870"/>
    </source>
</evidence>
<dbReference type="EMBL" id="JACHEW010000032">
    <property type="protein sequence ID" value="MBB6018511.1"/>
    <property type="molecule type" value="Genomic_DNA"/>
</dbReference>
<dbReference type="GO" id="GO:0050225">
    <property type="term" value="F:pseudouridine kinase activity"/>
    <property type="evidence" value="ECO:0007669"/>
    <property type="project" value="UniProtKB-EC"/>
</dbReference>
<dbReference type="Pfam" id="PF00294">
    <property type="entry name" value="PfkB"/>
    <property type="match status" value="1"/>
</dbReference>
<dbReference type="PROSITE" id="PS00583">
    <property type="entry name" value="PFKB_KINASES_1"/>
    <property type="match status" value="1"/>
</dbReference>
<dbReference type="GO" id="GO:0016798">
    <property type="term" value="F:hydrolase activity, acting on glycosyl bonds"/>
    <property type="evidence" value="ECO:0007669"/>
    <property type="project" value="TreeGrafter"/>
</dbReference>
<dbReference type="SUPFAM" id="SSF53613">
    <property type="entry name" value="Ribokinase-like"/>
    <property type="match status" value="1"/>
</dbReference>
<dbReference type="InterPro" id="IPR011611">
    <property type="entry name" value="PfkB_dom"/>
</dbReference>
<dbReference type="Gene3D" id="3.40.1190.20">
    <property type="match status" value="1"/>
</dbReference>
<evidence type="ECO:0000313" key="4">
    <source>
        <dbReference type="EMBL" id="MBB6018511.1"/>
    </source>
</evidence>
<evidence type="ECO:0000313" key="6">
    <source>
        <dbReference type="Proteomes" id="UP000313988"/>
    </source>
</evidence>
<dbReference type="RefSeq" id="WP_139404672.1">
    <property type="nucleotide sequence ID" value="NZ_JACHEW010000032.1"/>
</dbReference>
<keyword evidence="2 4" id="KW-0418">Kinase</keyword>